<proteinExistence type="predicted"/>
<feature type="transmembrane region" description="Helical" evidence="7">
    <location>
        <begin position="44"/>
        <end position="60"/>
    </location>
</feature>
<evidence type="ECO:0000256" key="2">
    <source>
        <dbReference type="ARBA" id="ARBA00022448"/>
    </source>
</evidence>
<dbReference type="OrthoDB" id="9815525at2"/>
<keyword evidence="9" id="KW-1185">Reference proteome</keyword>
<dbReference type="PANTHER" id="PTHR23513:SF6">
    <property type="entry name" value="MAJOR FACILITATOR SUPERFAMILY ASSOCIATED DOMAIN-CONTAINING PROTEIN"/>
    <property type="match status" value="1"/>
</dbReference>
<feature type="transmembrane region" description="Helical" evidence="7">
    <location>
        <begin position="156"/>
        <end position="176"/>
    </location>
</feature>
<organism evidence="8 9">
    <name type="scientific">Actinomadura harenae</name>
    <dbReference type="NCBI Taxonomy" id="2483351"/>
    <lineage>
        <taxon>Bacteria</taxon>
        <taxon>Bacillati</taxon>
        <taxon>Actinomycetota</taxon>
        <taxon>Actinomycetes</taxon>
        <taxon>Streptosporangiales</taxon>
        <taxon>Thermomonosporaceae</taxon>
        <taxon>Actinomadura</taxon>
    </lineage>
</organism>
<dbReference type="Gene3D" id="1.20.1250.20">
    <property type="entry name" value="MFS general substrate transporter like domains"/>
    <property type="match status" value="1"/>
</dbReference>
<sequence>MADRDFRLLFTAATVSKISAQLGTLALPLLAQTVLHANPGQVGLLTALSTAAFLLVGLPAGPWVDRMRKRRVLVVSDLVRAVLVGSVPAAWALDVLTLPQLYVVTLLTGVGTVFFDVAHLSVLPALVGRDRLVAANSALASLNTVADVSGRGVGGFVVQLLGAPFAVLADAVGYLWSACFLRKLRPAESALPARRGGMGDGLRFVLGHPALRPAVLEGALANFSIQICQVAFLVLFTSELHLPAGVLGLFLAAGGLGAFLGSTAAPALARRLGFGRALWLVGIGVAPFALLTALVERGPLLWLAGLGWMVSLFKIGVDNVLLVSFRQQITPDGMLGRMNATTRFLLTGALAIGGLVAGAIAEYTSVRTALWVGVTGLALRWLIGFFSPVRRMSTMTDTTWRAPAPSEETTAEQGS</sequence>
<keyword evidence="3" id="KW-1003">Cell membrane</keyword>
<dbReference type="SUPFAM" id="SSF103473">
    <property type="entry name" value="MFS general substrate transporter"/>
    <property type="match status" value="1"/>
</dbReference>
<dbReference type="InterPro" id="IPR010290">
    <property type="entry name" value="TM_effector"/>
</dbReference>
<evidence type="ECO:0000313" key="8">
    <source>
        <dbReference type="EMBL" id="RMI41025.1"/>
    </source>
</evidence>
<dbReference type="CDD" id="cd06173">
    <property type="entry name" value="MFS_MefA_like"/>
    <property type="match status" value="1"/>
</dbReference>
<evidence type="ECO:0000256" key="4">
    <source>
        <dbReference type="ARBA" id="ARBA00022692"/>
    </source>
</evidence>
<accession>A0A3M2LYA3</accession>
<protein>
    <submittedName>
        <fullName evidence="8">MFS transporter</fullName>
    </submittedName>
</protein>
<evidence type="ECO:0000256" key="5">
    <source>
        <dbReference type="ARBA" id="ARBA00022989"/>
    </source>
</evidence>
<gene>
    <name evidence="8" type="ORF">EBO15_24545</name>
</gene>
<name>A0A3M2LYA3_9ACTN</name>
<dbReference type="InterPro" id="IPR036259">
    <property type="entry name" value="MFS_trans_sf"/>
</dbReference>
<feature type="transmembrane region" description="Helical" evidence="7">
    <location>
        <begin position="242"/>
        <end position="265"/>
    </location>
</feature>
<feature type="transmembrane region" description="Helical" evidence="7">
    <location>
        <begin position="277"/>
        <end position="295"/>
    </location>
</feature>
<dbReference type="GO" id="GO:0005886">
    <property type="term" value="C:plasma membrane"/>
    <property type="evidence" value="ECO:0007669"/>
    <property type="project" value="UniProtKB-SubCell"/>
</dbReference>
<dbReference type="PANTHER" id="PTHR23513">
    <property type="entry name" value="INTEGRAL MEMBRANE EFFLUX PROTEIN-RELATED"/>
    <property type="match status" value="1"/>
</dbReference>
<evidence type="ECO:0000256" key="3">
    <source>
        <dbReference type="ARBA" id="ARBA00022475"/>
    </source>
</evidence>
<feature type="transmembrane region" description="Helical" evidence="7">
    <location>
        <begin position="99"/>
        <end position="120"/>
    </location>
</feature>
<evidence type="ECO:0000256" key="6">
    <source>
        <dbReference type="ARBA" id="ARBA00023136"/>
    </source>
</evidence>
<comment type="caution">
    <text evidence="8">The sequence shown here is derived from an EMBL/GenBank/DDBJ whole genome shotgun (WGS) entry which is preliminary data.</text>
</comment>
<feature type="transmembrane region" description="Helical" evidence="7">
    <location>
        <begin position="344"/>
        <end position="363"/>
    </location>
</feature>
<dbReference type="EMBL" id="RFFG01000047">
    <property type="protein sequence ID" value="RMI41025.1"/>
    <property type="molecule type" value="Genomic_DNA"/>
</dbReference>
<comment type="subcellular location">
    <subcellularLocation>
        <location evidence="1">Cell membrane</location>
        <topology evidence="1">Multi-pass membrane protein</topology>
    </subcellularLocation>
</comment>
<reference evidence="8 9" key="1">
    <citation type="submission" date="2018-10" db="EMBL/GenBank/DDBJ databases">
        <title>Isolation from soil.</title>
        <authorList>
            <person name="Hu J."/>
        </authorList>
    </citation>
    <scope>NUCLEOTIDE SEQUENCE [LARGE SCALE GENOMIC DNA]</scope>
    <source>
        <strain evidence="8 9">NEAU-Ht49</strain>
    </source>
</reference>
<dbReference type="Proteomes" id="UP000282674">
    <property type="component" value="Unassembled WGS sequence"/>
</dbReference>
<keyword evidence="6 7" id="KW-0472">Membrane</keyword>
<feature type="transmembrane region" description="Helical" evidence="7">
    <location>
        <begin position="301"/>
        <end position="323"/>
    </location>
</feature>
<dbReference type="AlphaFoldDB" id="A0A3M2LYA3"/>
<evidence type="ECO:0000256" key="1">
    <source>
        <dbReference type="ARBA" id="ARBA00004651"/>
    </source>
</evidence>
<dbReference type="Pfam" id="PF05977">
    <property type="entry name" value="MFS_3"/>
    <property type="match status" value="1"/>
</dbReference>
<feature type="transmembrane region" description="Helical" evidence="7">
    <location>
        <begin position="369"/>
        <end position="386"/>
    </location>
</feature>
<keyword evidence="5 7" id="KW-1133">Transmembrane helix</keyword>
<evidence type="ECO:0000313" key="9">
    <source>
        <dbReference type="Proteomes" id="UP000282674"/>
    </source>
</evidence>
<keyword evidence="4 7" id="KW-0812">Transmembrane</keyword>
<keyword evidence="2" id="KW-0813">Transport</keyword>
<feature type="transmembrane region" description="Helical" evidence="7">
    <location>
        <begin position="214"/>
        <end position="236"/>
    </location>
</feature>
<evidence type="ECO:0000256" key="7">
    <source>
        <dbReference type="SAM" id="Phobius"/>
    </source>
</evidence>